<gene>
    <name evidence="2" type="ORF">OESDEN_18314</name>
</gene>
<feature type="chain" id="PRO_5002064528" evidence="1">
    <location>
        <begin position="17"/>
        <end position="110"/>
    </location>
</feature>
<keyword evidence="3" id="KW-1185">Reference proteome</keyword>
<reference evidence="2 3" key="1">
    <citation type="submission" date="2014-03" db="EMBL/GenBank/DDBJ databases">
        <title>Draft genome of the hookworm Oesophagostomum dentatum.</title>
        <authorList>
            <person name="Mitreva M."/>
        </authorList>
    </citation>
    <scope>NUCLEOTIDE SEQUENCE [LARGE SCALE GENOMIC DNA]</scope>
    <source>
        <strain evidence="2 3">OD-Hann</strain>
    </source>
</reference>
<dbReference type="Proteomes" id="UP000053660">
    <property type="component" value="Unassembled WGS sequence"/>
</dbReference>
<organism evidence="2 3">
    <name type="scientific">Oesophagostomum dentatum</name>
    <name type="common">Nodular worm</name>
    <dbReference type="NCBI Taxonomy" id="61180"/>
    <lineage>
        <taxon>Eukaryota</taxon>
        <taxon>Metazoa</taxon>
        <taxon>Ecdysozoa</taxon>
        <taxon>Nematoda</taxon>
        <taxon>Chromadorea</taxon>
        <taxon>Rhabditida</taxon>
        <taxon>Rhabditina</taxon>
        <taxon>Rhabditomorpha</taxon>
        <taxon>Strongyloidea</taxon>
        <taxon>Strongylidae</taxon>
        <taxon>Oesophagostomum</taxon>
    </lineage>
</organism>
<dbReference type="AlphaFoldDB" id="A0A0B1SFJ6"/>
<protein>
    <submittedName>
        <fullName evidence="2">Uncharacterized protein</fullName>
    </submittedName>
</protein>
<dbReference type="EMBL" id="KN583235">
    <property type="protein sequence ID" value="KHJ81995.1"/>
    <property type="molecule type" value="Genomic_DNA"/>
</dbReference>
<dbReference type="OrthoDB" id="10467076at2759"/>
<sequence>LFCLFVVVLSSDKCWRSGEEEEKVSYIKGQPLRRRHEIALDRISKFYSKHKHGESPFKSLQGYVEGVPLKSVVLSTDLKKNEIVEVSKAVYQDTYKRCKQTALLNPEQKL</sequence>
<feature type="non-terminal residue" evidence="2">
    <location>
        <position position="1"/>
    </location>
</feature>
<evidence type="ECO:0000256" key="1">
    <source>
        <dbReference type="SAM" id="SignalP"/>
    </source>
</evidence>
<evidence type="ECO:0000313" key="3">
    <source>
        <dbReference type="Proteomes" id="UP000053660"/>
    </source>
</evidence>
<accession>A0A0B1SFJ6</accession>
<name>A0A0B1SFJ6_OESDE</name>
<proteinExistence type="predicted"/>
<keyword evidence="1" id="KW-0732">Signal</keyword>
<evidence type="ECO:0000313" key="2">
    <source>
        <dbReference type="EMBL" id="KHJ81995.1"/>
    </source>
</evidence>
<feature type="signal peptide" evidence="1">
    <location>
        <begin position="1"/>
        <end position="16"/>
    </location>
</feature>